<reference evidence="2 3" key="1">
    <citation type="journal article" date="2016" name="Genome Biol. Evol.">
        <title>Divergent and convergent evolution of fungal pathogenicity.</title>
        <authorList>
            <person name="Shang Y."/>
            <person name="Xiao G."/>
            <person name="Zheng P."/>
            <person name="Cen K."/>
            <person name="Zhan S."/>
            <person name="Wang C."/>
        </authorList>
    </citation>
    <scope>NUCLEOTIDE SEQUENCE [LARGE SCALE GENOMIC DNA]</scope>
    <source>
        <strain evidence="2 3">ARSEF 2679</strain>
    </source>
</reference>
<feature type="region of interest" description="Disordered" evidence="1">
    <location>
        <begin position="1"/>
        <end position="66"/>
    </location>
</feature>
<dbReference type="Proteomes" id="UP000076744">
    <property type="component" value="Unassembled WGS sequence"/>
</dbReference>
<protein>
    <submittedName>
        <fullName evidence="2">Uncharacterized protein</fullName>
    </submittedName>
</protein>
<organism evidence="2 3">
    <name type="scientific">Cordyceps fumosorosea (strain ARSEF 2679)</name>
    <name type="common">Isaria fumosorosea</name>
    <dbReference type="NCBI Taxonomy" id="1081104"/>
    <lineage>
        <taxon>Eukaryota</taxon>
        <taxon>Fungi</taxon>
        <taxon>Dikarya</taxon>
        <taxon>Ascomycota</taxon>
        <taxon>Pezizomycotina</taxon>
        <taxon>Sordariomycetes</taxon>
        <taxon>Hypocreomycetidae</taxon>
        <taxon>Hypocreales</taxon>
        <taxon>Cordycipitaceae</taxon>
        <taxon>Cordyceps</taxon>
    </lineage>
</organism>
<dbReference type="EMBL" id="AZHB01000016">
    <property type="protein sequence ID" value="OAA59424.1"/>
    <property type="molecule type" value="Genomic_DNA"/>
</dbReference>
<comment type="caution">
    <text evidence="2">The sequence shown here is derived from an EMBL/GenBank/DDBJ whole genome shotgun (WGS) entry which is preliminary data.</text>
</comment>
<name>A0A167SAF9_CORFA</name>
<dbReference type="AlphaFoldDB" id="A0A167SAF9"/>
<accession>A0A167SAF9</accession>
<evidence type="ECO:0000313" key="3">
    <source>
        <dbReference type="Proteomes" id="UP000076744"/>
    </source>
</evidence>
<dbReference type="GeneID" id="30022651"/>
<feature type="compositionally biased region" description="Basic and acidic residues" evidence="1">
    <location>
        <begin position="46"/>
        <end position="63"/>
    </location>
</feature>
<evidence type="ECO:0000313" key="2">
    <source>
        <dbReference type="EMBL" id="OAA59424.1"/>
    </source>
</evidence>
<feature type="region of interest" description="Disordered" evidence="1">
    <location>
        <begin position="189"/>
        <end position="226"/>
    </location>
</feature>
<proteinExistence type="predicted"/>
<dbReference type="OrthoDB" id="3903267at2759"/>
<sequence>MGVTPVKKTPSKTGRSPARDRRSQSRSIKESDSIANPLQRTPNHGHNRESSFSHTLPTDEQKRSNGRVVGRSLIMWGRPRMAEKLLLHLHYECTRHKIVLPWDSIAHRLHPGSSGAAVVQHLNRVRKELIREGHLVPPVCQKPCSNSGVDPNIRGFVRQNPNGDDKDSIRAIRFDEKYEDLKFNLPDTFHDSGDEDECMPDSPSPIRIQQPQFCSGPPSVTDESVNSLHRFEQSWSPQSSFCSPTRQQRSEMGDLELERPLLTRSFDTLTSAGSVPTSAAPTSAPTHGQWQENSWSQYSPMGLYPYEKRHTDFPTSMPGYFTLPANYSMFSTDESFAAWQEELVTQTDRSQVPAHLKYEDELPTAMNDAPDDACQGTDAGVGTVTVEAADWATSFCEILQ</sequence>
<dbReference type="STRING" id="1081104.A0A167SAF9"/>
<gene>
    <name evidence="2" type="ORF">ISF_06359</name>
</gene>
<feature type="compositionally biased region" description="Basic and acidic residues" evidence="1">
    <location>
        <begin position="17"/>
        <end position="32"/>
    </location>
</feature>
<evidence type="ECO:0000256" key="1">
    <source>
        <dbReference type="SAM" id="MobiDB-lite"/>
    </source>
</evidence>
<keyword evidence="3" id="KW-1185">Reference proteome</keyword>
<feature type="compositionally biased region" description="Polar residues" evidence="1">
    <location>
        <begin position="33"/>
        <end position="45"/>
    </location>
</feature>
<feature type="region of interest" description="Disordered" evidence="1">
    <location>
        <begin position="271"/>
        <end position="292"/>
    </location>
</feature>
<dbReference type="RefSeq" id="XP_018702940.1">
    <property type="nucleotide sequence ID" value="XM_018849963.1"/>
</dbReference>